<keyword evidence="2" id="KW-0238">DNA-binding</keyword>
<organism evidence="5 6">
    <name type="scientific">Acinetobacter gyllenbergii CIP 110306 = MTCC 11365</name>
    <dbReference type="NCBI Taxonomy" id="1217657"/>
    <lineage>
        <taxon>Bacteria</taxon>
        <taxon>Pseudomonadati</taxon>
        <taxon>Pseudomonadota</taxon>
        <taxon>Gammaproteobacteria</taxon>
        <taxon>Moraxellales</taxon>
        <taxon>Moraxellaceae</taxon>
        <taxon>Acinetobacter</taxon>
    </lineage>
</organism>
<keyword evidence="1" id="KW-0805">Transcription regulation</keyword>
<proteinExistence type="predicted"/>
<dbReference type="CDD" id="cd07377">
    <property type="entry name" value="WHTH_GntR"/>
    <property type="match status" value="1"/>
</dbReference>
<dbReference type="SMART" id="SM00895">
    <property type="entry name" value="FCD"/>
    <property type="match status" value="1"/>
</dbReference>
<dbReference type="PROSITE" id="PS50949">
    <property type="entry name" value="HTH_GNTR"/>
    <property type="match status" value="1"/>
</dbReference>
<dbReference type="SUPFAM" id="SSF48008">
    <property type="entry name" value="GntR ligand-binding domain-like"/>
    <property type="match status" value="1"/>
</dbReference>
<dbReference type="Proteomes" id="UP000014523">
    <property type="component" value="Unassembled WGS sequence"/>
</dbReference>
<dbReference type="SMART" id="SM00345">
    <property type="entry name" value="HTH_GNTR"/>
    <property type="match status" value="1"/>
</dbReference>
<keyword evidence="3" id="KW-0804">Transcription</keyword>
<dbReference type="GO" id="GO:0003677">
    <property type="term" value="F:DNA binding"/>
    <property type="evidence" value="ECO:0007669"/>
    <property type="project" value="UniProtKB-KW"/>
</dbReference>
<reference evidence="5 6" key="1">
    <citation type="submission" date="2013-06" db="EMBL/GenBank/DDBJ databases">
        <title>The Genome Sequence of Acinetobacter gyllenbergii CIP 110306.</title>
        <authorList>
            <consortium name="The Broad Institute Genome Sequencing Platform"/>
            <consortium name="The Broad Institute Genome Sequencing Center for Infectious Disease"/>
            <person name="Cerqueira G."/>
            <person name="Feldgarden M."/>
            <person name="Courvalin P."/>
            <person name="Perichon B."/>
            <person name="Grillot-Courvalin C."/>
            <person name="Clermont D."/>
            <person name="Rocha E."/>
            <person name="Yoon E.-J."/>
            <person name="Nemec A."/>
            <person name="Young S.K."/>
            <person name="Zeng Q."/>
            <person name="Gargeya S."/>
            <person name="Fitzgerald M."/>
            <person name="Abouelleil A."/>
            <person name="Alvarado L."/>
            <person name="Berlin A.M."/>
            <person name="Chapman S.B."/>
            <person name="Dewar J."/>
            <person name="Goldberg J."/>
            <person name="Griggs A."/>
            <person name="Gujja S."/>
            <person name="Hansen M."/>
            <person name="Howarth C."/>
            <person name="Imamovic A."/>
            <person name="Larimer J."/>
            <person name="McCowan C."/>
            <person name="Murphy C."/>
            <person name="Pearson M."/>
            <person name="Priest M."/>
            <person name="Roberts A."/>
            <person name="Saif S."/>
            <person name="Shea T."/>
            <person name="Sykes S."/>
            <person name="Wortman J."/>
            <person name="Nusbaum C."/>
            <person name="Birren B."/>
        </authorList>
    </citation>
    <scope>NUCLEOTIDE SEQUENCE [LARGE SCALE GENOMIC DNA]</scope>
    <source>
        <strain evidence="5 6">CIP 110306</strain>
    </source>
</reference>
<dbReference type="InterPro" id="IPR011711">
    <property type="entry name" value="GntR_C"/>
</dbReference>
<dbReference type="InterPro" id="IPR036390">
    <property type="entry name" value="WH_DNA-bd_sf"/>
</dbReference>
<dbReference type="Pfam" id="PF07729">
    <property type="entry name" value="FCD"/>
    <property type="match status" value="1"/>
</dbReference>
<keyword evidence="6" id="KW-1185">Reference proteome</keyword>
<dbReference type="Pfam" id="PF00392">
    <property type="entry name" value="GntR"/>
    <property type="match status" value="1"/>
</dbReference>
<evidence type="ECO:0000259" key="4">
    <source>
        <dbReference type="PROSITE" id="PS50949"/>
    </source>
</evidence>
<name>A0A829HLA9_9GAMM</name>
<dbReference type="PANTHER" id="PTHR43537">
    <property type="entry name" value="TRANSCRIPTIONAL REGULATOR, GNTR FAMILY"/>
    <property type="match status" value="1"/>
</dbReference>
<evidence type="ECO:0000256" key="1">
    <source>
        <dbReference type="ARBA" id="ARBA00023015"/>
    </source>
</evidence>
<dbReference type="AlphaFoldDB" id="A0A829HLA9"/>
<feature type="domain" description="HTH gntR-type" evidence="4">
    <location>
        <begin position="8"/>
        <end position="75"/>
    </location>
</feature>
<evidence type="ECO:0000256" key="3">
    <source>
        <dbReference type="ARBA" id="ARBA00023163"/>
    </source>
</evidence>
<dbReference type="GO" id="GO:0003700">
    <property type="term" value="F:DNA-binding transcription factor activity"/>
    <property type="evidence" value="ECO:0007669"/>
    <property type="project" value="InterPro"/>
</dbReference>
<evidence type="ECO:0000313" key="5">
    <source>
        <dbReference type="EMBL" id="EPF93390.1"/>
    </source>
</evidence>
<dbReference type="InterPro" id="IPR000524">
    <property type="entry name" value="Tscrpt_reg_HTH_GntR"/>
</dbReference>
<dbReference type="Gene3D" id="1.20.120.530">
    <property type="entry name" value="GntR ligand-binding domain-like"/>
    <property type="match status" value="1"/>
</dbReference>
<accession>A0A829HLA9</accession>
<dbReference type="PANTHER" id="PTHR43537:SF41">
    <property type="entry name" value="TRANSCRIPTIONAL REGULATORY PROTEIN"/>
    <property type="match status" value="1"/>
</dbReference>
<dbReference type="EMBL" id="ATGG01000003">
    <property type="protein sequence ID" value="EPF93390.1"/>
    <property type="molecule type" value="Genomic_DNA"/>
</dbReference>
<dbReference type="InterPro" id="IPR008920">
    <property type="entry name" value="TF_FadR/GntR_C"/>
</dbReference>
<comment type="caution">
    <text evidence="5">The sequence shown here is derived from an EMBL/GenBank/DDBJ whole genome shotgun (WGS) entry which is preliminary data.</text>
</comment>
<evidence type="ECO:0000256" key="2">
    <source>
        <dbReference type="ARBA" id="ARBA00023125"/>
    </source>
</evidence>
<dbReference type="InterPro" id="IPR036388">
    <property type="entry name" value="WH-like_DNA-bd_sf"/>
</dbReference>
<dbReference type="SUPFAM" id="SSF46785">
    <property type="entry name" value="Winged helix' DNA-binding domain"/>
    <property type="match status" value="1"/>
</dbReference>
<protein>
    <recommendedName>
        <fullName evidence="4">HTH gntR-type domain-containing protein</fullName>
    </recommendedName>
</protein>
<gene>
    <name evidence="5" type="ORF">F957_00186</name>
</gene>
<dbReference type="RefSeq" id="WP_016542144.1">
    <property type="nucleotide sequence ID" value="NZ_ASQH01000015.1"/>
</dbReference>
<evidence type="ECO:0000313" key="6">
    <source>
        <dbReference type="Proteomes" id="UP000014523"/>
    </source>
</evidence>
<sequence>MPSANKPISGNQKAYLAIKKLISDGDLPEGSPIRQEEIATSLGLSKIPVREALIRLESEGFIKFTPNIGATVAVFTVNDHLEMLDIRLALECKALELAIPNIISKDIENAQQILNQYSQAKTEQERSDLNMQFHHCIYAPSMRPRLLQMISSAQNQMGKVLRQRVSQVAGYKRSHEQHQEILDACANADTNKAVKLLKKHIEQTQKEVLAYFRHIDQLSKRS</sequence>
<dbReference type="Gene3D" id="1.10.10.10">
    <property type="entry name" value="Winged helix-like DNA-binding domain superfamily/Winged helix DNA-binding domain"/>
    <property type="match status" value="1"/>
</dbReference>